<feature type="compositionally biased region" description="Low complexity" evidence="1">
    <location>
        <begin position="56"/>
        <end position="72"/>
    </location>
</feature>
<sequence>MDGPPPNRRASWAFSEAAESARSGRVLEGVGISCRRGAAQGGPDLHDRPKPSGVGVQTVAPATPTPPRLTTQHNPKVCERFLLLGQRKPFTKAEGPRGFLDLVDFLSSWRQKVD</sequence>
<dbReference type="EMBL" id="AP022870">
    <property type="protein sequence ID" value="BCB74015.1"/>
    <property type="molecule type" value="Genomic_DNA"/>
</dbReference>
<organism evidence="2 3">
    <name type="scientific">Phytohabitans flavus</name>
    <dbReference type="NCBI Taxonomy" id="1076124"/>
    <lineage>
        <taxon>Bacteria</taxon>
        <taxon>Bacillati</taxon>
        <taxon>Actinomycetota</taxon>
        <taxon>Actinomycetes</taxon>
        <taxon>Micromonosporales</taxon>
        <taxon>Micromonosporaceae</taxon>
    </lineage>
</organism>
<evidence type="ECO:0000313" key="2">
    <source>
        <dbReference type="EMBL" id="BCB74015.1"/>
    </source>
</evidence>
<dbReference type="Proteomes" id="UP000502508">
    <property type="component" value="Chromosome"/>
</dbReference>
<accession>A0A6F8XJM8</accession>
<name>A0A6F8XJM8_9ACTN</name>
<dbReference type="KEGG" id="pfla:Pflav_004250"/>
<reference evidence="2 3" key="1">
    <citation type="submission" date="2020-03" db="EMBL/GenBank/DDBJ databases">
        <title>Whole genome shotgun sequence of Phytohabitans flavus NBRC 107702.</title>
        <authorList>
            <person name="Komaki H."/>
            <person name="Tamura T."/>
        </authorList>
    </citation>
    <scope>NUCLEOTIDE SEQUENCE [LARGE SCALE GENOMIC DNA]</scope>
    <source>
        <strain evidence="2 3">NBRC 107702</strain>
    </source>
</reference>
<proteinExistence type="predicted"/>
<evidence type="ECO:0000313" key="3">
    <source>
        <dbReference type="Proteomes" id="UP000502508"/>
    </source>
</evidence>
<feature type="region of interest" description="Disordered" evidence="1">
    <location>
        <begin position="37"/>
        <end position="73"/>
    </location>
</feature>
<protein>
    <submittedName>
        <fullName evidence="2">Uncharacterized protein</fullName>
    </submittedName>
</protein>
<evidence type="ECO:0000256" key="1">
    <source>
        <dbReference type="SAM" id="MobiDB-lite"/>
    </source>
</evidence>
<dbReference type="AlphaFoldDB" id="A0A6F8XJM8"/>
<gene>
    <name evidence="2" type="ORF">Pflav_004250</name>
</gene>
<reference evidence="2 3" key="2">
    <citation type="submission" date="2020-03" db="EMBL/GenBank/DDBJ databases">
        <authorList>
            <person name="Ichikawa N."/>
            <person name="Kimura A."/>
            <person name="Kitahashi Y."/>
            <person name="Uohara A."/>
        </authorList>
    </citation>
    <scope>NUCLEOTIDE SEQUENCE [LARGE SCALE GENOMIC DNA]</scope>
    <source>
        <strain evidence="2 3">NBRC 107702</strain>
    </source>
</reference>
<keyword evidence="3" id="KW-1185">Reference proteome</keyword>